<protein>
    <submittedName>
        <fullName evidence="2">Dihydrofolate reductase</fullName>
    </submittedName>
</protein>
<dbReference type="GO" id="GO:0008703">
    <property type="term" value="F:5-amino-6-(5-phosphoribosylamino)uracil reductase activity"/>
    <property type="evidence" value="ECO:0007669"/>
    <property type="project" value="InterPro"/>
</dbReference>
<dbReference type="PANTHER" id="PTHR38011:SF11">
    <property type="entry name" value="2,5-DIAMINO-6-RIBOSYLAMINO-4(3H)-PYRIMIDINONE 5'-PHOSPHATE REDUCTASE"/>
    <property type="match status" value="1"/>
</dbReference>
<dbReference type="PANTHER" id="PTHR38011">
    <property type="entry name" value="DIHYDROFOLATE REDUCTASE FAMILY PROTEIN (AFU_ORTHOLOGUE AFUA_8G06820)"/>
    <property type="match status" value="1"/>
</dbReference>
<sequence>MRKIILQSMITVDGRFAGPKGDISWHNVDEEYNHYALNFLSSLDTLLFGRVTYELMQSYWPTTYAIENDPRIAKYMNSLSKIVFSKTLDKVTWNNTKLFSDILVEEITELKQLSGKDMAILGSSKLANAFIKYDLIDEFRIIVNPLVLGQGISLFQGLQSQLNLKLLKAEAFQSGNVLLQYTKK</sequence>
<organism evidence="2 3">
    <name type="scientific">Anaeromonas frigoriresistens</name>
    <dbReference type="NCBI Taxonomy" id="2683708"/>
    <lineage>
        <taxon>Bacteria</taxon>
        <taxon>Bacillati</taxon>
        <taxon>Bacillota</taxon>
        <taxon>Tissierellia</taxon>
        <taxon>Tissierellales</taxon>
        <taxon>Thermohalobacteraceae</taxon>
        <taxon>Anaeromonas</taxon>
    </lineage>
</organism>
<dbReference type="GO" id="GO:0009231">
    <property type="term" value="P:riboflavin biosynthetic process"/>
    <property type="evidence" value="ECO:0007669"/>
    <property type="project" value="InterPro"/>
</dbReference>
<dbReference type="AlphaFoldDB" id="A0A942UZ42"/>
<feature type="domain" description="Bacterial bifunctional deaminase-reductase C-terminal" evidence="1">
    <location>
        <begin position="2"/>
        <end position="178"/>
    </location>
</feature>
<dbReference type="Gene3D" id="3.40.430.10">
    <property type="entry name" value="Dihydrofolate Reductase, subunit A"/>
    <property type="match status" value="1"/>
</dbReference>
<proteinExistence type="predicted"/>
<name>A0A942UZ42_9FIRM</name>
<dbReference type="InterPro" id="IPR002734">
    <property type="entry name" value="RibDG_C"/>
</dbReference>
<evidence type="ECO:0000313" key="3">
    <source>
        <dbReference type="Proteomes" id="UP000724672"/>
    </source>
</evidence>
<comment type="caution">
    <text evidence="2">The sequence shown here is derived from an EMBL/GenBank/DDBJ whole genome shotgun (WGS) entry which is preliminary data.</text>
</comment>
<dbReference type="EMBL" id="WSFT01000050">
    <property type="protein sequence ID" value="MBS4539464.1"/>
    <property type="molecule type" value="Genomic_DNA"/>
</dbReference>
<dbReference type="Proteomes" id="UP000724672">
    <property type="component" value="Unassembled WGS sequence"/>
</dbReference>
<evidence type="ECO:0000259" key="1">
    <source>
        <dbReference type="Pfam" id="PF01872"/>
    </source>
</evidence>
<dbReference type="SUPFAM" id="SSF53597">
    <property type="entry name" value="Dihydrofolate reductase-like"/>
    <property type="match status" value="1"/>
</dbReference>
<gene>
    <name evidence="2" type="ORF">GOQ27_13390</name>
</gene>
<dbReference type="RefSeq" id="WP_203367381.1">
    <property type="nucleotide sequence ID" value="NZ_WSFT01000050.1"/>
</dbReference>
<reference evidence="2" key="1">
    <citation type="submission" date="2019-12" db="EMBL/GenBank/DDBJ databases">
        <title>Clostridiaceae gen. nov. sp. nov., isolated from sediment in Xinjiang, China.</title>
        <authorList>
            <person name="Zhang R."/>
        </authorList>
    </citation>
    <scope>NUCLEOTIDE SEQUENCE</scope>
    <source>
        <strain evidence="2">D2Q-11</strain>
    </source>
</reference>
<dbReference type="InterPro" id="IPR024072">
    <property type="entry name" value="DHFR-like_dom_sf"/>
</dbReference>
<dbReference type="Pfam" id="PF01872">
    <property type="entry name" value="RibD_C"/>
    <property type="match status" value="1"/>
</dbReference>
<keyword evidence="3" id="KW-1185">Reference proteome</keyword>
<evidence type="ECO:0000313" key="2">
    <source>
        <dbReference type="EMBL" id="MBS4539464.1"/>
    </source>
</evidence>
<accession>A0A942UZ42</accession>
<dbReference type="InterPro" id="IPR050765">
    <property type="entry name" value="Riboflavin_Biosynth_HTPR"/>
</dbReference>